<organism evidence="5 6">
    <name type="scientific">Xanthomonas sacchari</name>
    <dbReference type="NCBI Taxonomy" id="56458"/>
    <lineage>
        <taxon>Bacteria</taxon>
        <taxon>Pseudomonadati</taxon>
        <taxon>Pseudomonadota</taxon>
        <taxon>Gammaproteobacteria</taxon>
        <taxon>Lysobacterales</taxon>
        <taxon>Lysobacteraceae</taxon>
        <taxon>Xanthomonas</taxon>
    </lineage>
</organism>
<comment type="subunit">
    <text evidence="2">Homodimer. Interacts with LigD.</text>
</comment>
<protein>
    <recommendedName>
        <fullName evidence="2">Non-homologous end joining protein Ku</fullName>
    </recommendedName>
</protein>
<dbReference type="Pfam" id="PF02735">
    <property type="entry name" value="Ku"/>
    <property type="match status" value="1"/>
</dbReference>
<evidence type="ECO:0000259" key="4">
    <source>
        <dbReference type="SMART" id="SM00559"/>
    </source>
</evidence>
<dbReference type="PANTHER" id="PTHR41251">
    <property type="entry name" value="NON-HOMOLOGOUS END JOINING PROTEIN KU"/>
    <property type="match status" value="1"/>
</dbReference>
<evidence type="ECO:0000256" key="1">
    <source>
        <dbReference type="ARBA" id="ARBA00023125"/>
    </source>
</evidence>
<dbReference type="EMBL" id="CP099534">
    <property type="protein sequence ID" value="UYK88922.1"/>
    <property type="molecule type" value="Genomic_DNA"/>
</dbReference>
<dbReference type="SMART" id="SM00559">
    <property type="entry name" value="Ku78"/>
    <property type="match status" value="1"/>
</dbReference>
<keyword evidence="2" id="KW-0233">DNA recombination</keyword>
<keyword evidence="1 2" id="KW-0238">DNA-binding</keyword>
<evidence type="ECO:0000313" key="6">
    <source>
        <dbReference type="Proteomes" id="UP001164392"/>
    </source>
</evidence>
<feature type="compositionally biased region" description="Basic residues" evidence="3">
    <location>
        <begin position="316"/>
        <end position="328"/>
    </location>
</feature>
<dbReference type="FunFam" id="2.40.290.10:FF:000004">
    <property type="entry name" value="Non-homologous end joining protein Ku"/>
    <property type="match status" value="1"/>
</dbReference>
<feature type="compositionally biased region" description="Basic residues" evidence="3">
    <location>
        <begin position="298"/>
        <end position="307"/>
    </location>
</feature>
<keyword evidence="2" id="KW-0227">DNA damage</keyword>
<keyword evidence="2" id="KW-0234">DNA repair</keyword>
<dbReference type="InterPro" id="IPR006164">
    <property type="entry name" value="DNA_bd_Ku70/Ku80"/>
</dbReference>
<dbReference type="HAMAP" id="MF_01875">
    <property type="entry name" value="Prokaryotic_Ku"/>
    <property type="match status" value="1"/>
</dbReference>
<evidence type="ECO:0000313" key="5">
    <source>
        <dbReference type="EMBL" id="UYK88922.1"/>
    </source>
</evidence>
<dbReference type="NCBIfam" id="TIGR02772">
    <property type="entry name" value="Ku_bact"/>
    <property type="match status" value="1"/>
</dbReference>
<feature type="compositionally biased region" description="Basic and acidic residues" evidence="3">
    <location>
        <begin position="264"/>
        <end position="279"/>
    </location>
</feature>
<feature type="region of interest" description="Disordered" evidence="3">
    <location>
        <begin position="230"/>
        <end position="250"/>
    </location>
</feature>
<dbReference type="AlphaFoldDB" id="A0AA46SUR7"/>
<dbReference type="PANTHER" id="PTHR41251:SF1">
    <property type="entry name" value="NON-HOMOLOGOUS END JOINING PROTEIN KU"/>
    <property type="match status" value="1"/>
</dbReference>
<dbReference type="CDD" id="cd00789">
    <property type="entry name" value="KU_like"/>
    <property type="match status" value="1"/>
</dbReference>
<dbReference type="InterPro" id="IPR009187">
    <property type="entry name" value="Prok_Ku"/>
</dbReference>
<comment type="function">
    <text evidence="2">With LigD forms a non-homologous end joining (NHEJ) DNA repair enzyme, which repairs dsDNA breaks with reduced fidelity. Binds linear dsDNA with 5'- and 3'- overhangs but not closed circular dsDNA nor ssDNA. Recruits and stimulates the ligase activity of LigD.</text>
</comment>
<sequence length="328" mass="36738">MPRPIWTGTLSFGLLNVPVSLMSGERRIDLHFRMLDARDKRPIRFERVNADTGEEVPWKDIVKAYEYSKGNYVVVEQQDIASAAPESHETVEVEAFVDAAEIDLRYFEKPYVLVPGKKAEKGYVLLRETLRNTGKVGIARVVIRTREYLSAVMPLQDALVLILLRYPQELVDLDDYTLPGGKAADYRISAKETEMAAQLIDSMSGRWDPDAYHDEFRERLHAVIQKRIKAQEGTTQVDEDAEAPQREDATTNVVDFMSLLQKSLEAKKRTPARQDERVPVRKTAAKKSGKPAKSAAGKAKKATRAKPKPAAAKAKPAARKAPARRKAG</sequence>
<dbReference type="RefSeq" id="WP_267093196.1">
    <property type="nucleotide sequence ID" value="NZ_CP099534.1"/>
</dbReference>
<accession>A0AA46SUR7</accession>
<gene>
    <name evidence="2" type="primary">ku</name>
    <name evidence="5" type="ORF">NG824_00175</name>
</gene>
<dbReference type="GO" id="GO:0006303">
    <property type="term" value="P:double-strand break repair via nonhomologous end joining"/>
    <property type="evidence" value="ECO:0007669"/>
    <property type="project" value="UniProtKB-UniRule"/>
</dbReference>
<dbReference type="Proteomes" id="UP001164392">
    <property type="component" value="Chromosome"/>
</dbReference>
<proteinExistence type="inferred from homology"/>
<evidence type="ECO:0000256" key="2">
    <source>
        <dbReference type="HAMAP-Rule" id="MF_01875"/>
    </source>
</evidence>
<dbReference type="Gene3D" id="2.40.290.10">
    <property type="match status" value="1"/>
</dbReference>
<dbReference type="PIRSF" id="PIRSF006493">
    <property type="entry name" value="Prok_Ku"/>
    <property type="match status" value="1"/>
</dbReference>
<dbReference type="GO" id="GO:0003690">
    <property type="term" value="F:double-stranded DNA binding"/>
    <property type="evidence" value="ECO:0007669"/>
    <property type="project" value="UniProtKB-UniRule"/>
</dbReference>
<dbReference type="SUPFAM" id="SSF100939">
    <property type="entry name" value="SPOC domain-like"/>
    <property type="match status" value="1"/>
</dbReference>
<dbReference type="InterPro" id="IPR016194">
    <property type="entry name" value="SPOC-like_C_dom_sf"/>
</dbReference>
<name>A0AA46SUR7_9XANT</name>
<feature type="domain" description="Ku" evidence="4">
    <location>
        <begin position="53"/>
        <end position="182"/>
    </location>
</feature>
<dbReference type="GO" id="GO:0006310">
    <property type="term" value="P:DNA recombination"/>
    <property type="evidence" value="ECO:0007669"/>
    <property type="project" value="UniProtKB-KW"/>
</dbReference>
<reference evidence="5" key="1">
    <citation type="submission" date="2022-06" db="EMBL/GenBank/DDBJ databases">
        <title>Dynamics of rice microbiomes reveals core vertical transmitted seed endophytes.</title>
        <authorList>
            <person name="Liao K."/>
            <person name="Zhang X."/>
        </authorList>
    </citation>
    <scope>NUCLEOTIDE SEQUENCE</scope>
    <source>
        <strain evidence="5">JR3-14</strain>
    </source>
</reference>
<feature type="region of interest" description="Disordered" evidence="3">
    <location>
        <begin position="264"/>
        <end position="328"/>
    </location>
</feature>
<evidence type="ECO:0000256" key="3">
    <source>
        <dbReference type="SAM" id="MobiDB-lite"/>
    </source>
</evidence>
<comment type="similarity">
    <text evidence="2">Belongs to the prokaryotic Ku family.</text>
</comment>